<dbReference type="STRING" id="1045855.DSC_10310"/>
<sequence>MRLRNLLLVATLIAVAASGCSRLTFVRPKGGIREFDAPKSEYRVSDSKATRQRLEEQDSLGLAEQRLRVGDLKTAEQEASKVLRRNPGSVGALTLLAIVADRRGQSKAAGAYYRKAAELAPNDGGMLNNYGAWLCGNGFPAEALVWFDRAIAAPNYNPAGALANAGGCALQTGQYERVETDLRKALALDPTNAYALVSMARNKYRLGQFMDARAFIERRMTAAPVDPGVLQLAADIETKLGDRAAAEKYRQRLRAEFPDAAAASSGESARP</sequence>
<dbReference type="PANTHER" id="PTHR12558:SF13">
    <property type="entry name" value="CELL DIVISION CYCLE PROTEIN 27 HOMOLOG"/>
    <property type="match status" value="1"/>
</dbReference>
<dbReference type="InterPro" id="IPR019734">
    <property type="entry name" value="TPR_rpt"/>
</dbReference>
<evidence type="ECO:0000256" key="2">
    <source>
        <dbReference type="SAM" id="SignalP"/>
    </source>
</evidence>
<evidence type="ECO:0000313" key="4">
    <source>
        <dbReference type="Proteomes" id="UP000005870"/>
    </source>
</evidence>
<dbReference type="PANTHER" id="PTHR12558">
    <property type="entry name" value="CELL DIVISION CYCLE 16,23,27"/>
    <property type="match status" value="1"/>
</dbReference>
<dbReference type="KEGG" id="psd:DSC_10310"/>
<dbReference type="SMART" id="SM00028">
    <property type="entry name" value="TPR"/>
    <property type="match status" value="3"/>
</dbReference>
<evidence type="ECO:0000256" key="1">
    <source>
        <dbReference type="PROSITE-ProRule" id="PRU00339"/>
    </source>
</evidence>
<feature type="signal peptide" evidence="2">
    <location>
        <begin position="1"/>
        <end position="16"/>
    </location>
</feature>
<keyword evidence="1" id="KW-0802">TPR repeat</keyword>
<dbReference type="eggNOG" id="COG3063">
    <property type="taxonomic scope" value="Bacteria"/>
</dbReference>
<dbReference type="InterPro" id="IPR013360">
    <property type="entry name" value="Pilus_4_PilW"/>
</dbReference>
<dbReference type="NCBIfam" id="TIGR02521">
    <property type="entry name" value="type_IV_pilW"/>
    <property type="match status" value="1"/>
</dbReference>
<feature type="repeat" description="TPR" evidence="1">
    <location>
        <begin position="159"/>
        <end position="192"/>
    </location>
</feature>
<reference evidence="3 4" key="1">
    <citation type="journal article" date="2012" name="J. Bacteriol.">
        <title>Complete Genome Sequence of the BTEX-Degrading Bacterium Pseudoxanthomonas spadix BD-a59.</title>
        <authorList>
            <person name="Lee S.H."/>
            <person name="Jin H.M."/>
            <person name="Lee H.J."/>
            <person name="Kim J.M."/>
            <person name="Jeon C.O."/>
        </authorList>
    </citation>
    <scope>NUCLEOTIDE SEQUENCE [LARGE SCALE GENOMIC DNA]</scope>
    <source>
        <strain evidence="3 4">BD-a59</strain>
    </source>
</reference>
<accession>G7UP12</accession>
<dbReference type="AlphaFoldDB" id="G7UP12"/>
<name>G7UP12_PSEUP</name>
<dbReference type="Pfam" id="PF13432">
    <property type="entry name" value="TPR_16"/>
    <property type="match status" value="1"/>
</dbReference>
<dbReference type="PROSITE" id="PS51257">
    <property type="entry name" value="PROKAR_LIPOPROTEIN"/>
    <property type="match status" value="1"/>
</dbReference>
<feature type="chain" id="PRO_5003504261" evidence="2">
    <location>
        <begin position="17"/>
        <end position="271"/>
    </location>
</feature>
<dbReference type="Proteomes" id="UP000005870">
    <property type="component" value="Chromosome"/>
</dbReference>
<dbReference type="InterPro" id="IPR011990">
    <property type="entry name" value="TPR-like_helical_dom_sf"/>
</dbReference>
<dbReference type="SUPFAM" id="SSF48452">
    <property type="entry name" value="TPR-like"/>
    <property type="match status" value="1"/>
</dbReference>
<dbReference type="PROSITE" id="PS50005">
    <property type="entry name" value="TPR"/>
    <property type="match status" value="1"/>
</dbReference>
<keyword evidence="4" id="KW-1185">Reference proteome</keyword>
<dbReference type="OrthoDB" id="9814042at2"/>
<evidence type="ECO:0000313" key="3">
    <source>
        <dbReference type="EMBL" id="AER56706.1"/>
    </source>
</evidence>
<protein>
    <submittedName>
        <fullName evidence="3">Fimbrial biogenesis protein</fullName>
    </submittedName>
</protein>
<dbReference type="Pfam" id="PF14559">
    <property type="entry name" value="TPR_19"/>
    <property type="match status" value="1"/>
</dbReference>
<dbReference type="HOGENOM" id="CLU_003728_7_0_6"/>
<organism evidence="3 4">
    <name type="scientific">Pseudoxanthomonas spadix (strain BD-a59)</name>
    <dbReference type="NCBI Taxonomy" id="1045855"/>
    <lineage>
        <taxon>Bacteria</taxon>
        <taxon>Pseudomonadati</taxon>
        <taxon>Pseudomonadota</taxon>
        <taxon>Gammaproteobacteria</taxon>
        <taxon>Lysobacterales</taxon>
        <taxon>Lysobacteraceae</taxon>
        <taxon>Pseudoxanthomonas</taxon>
    </lineage>
</organism>
<keyword evidence="2" id="KW-0732">Signal</keyword>
<proteinExistence type="predicted"/>
<dbReference type="Gene3D" id="1.25.40.10">
    <property type="entry name" value="Tetratricopeptide repeat domain"/>
    <property type="match status" value="1"/>
</dbReference>
<gene>
    <name evidence="3" type="ordered locus">DSC_10310</name>
</gene>
<dbReference type="EMBL" id="CP003093">
    <property type="protein sequence ID" value="AER56706.1"/>
    <property type="molecule type" value="Genomic_DNA"/>
</dbReference>